<evidence type="ECO:0000256" key="1">
    <source>
        <dbReference type="SAM" id="SignalP"/>
    </source>
</evidence>
<evidence type="ECO:0000313" key="2">
    <source>
        <dbReference type="EMBL" id="KAJ5553463.1"/>
    </source>
</evidence>
<keyword evidence="3" id="KW-1185">Reference proteome</keyword>
<comment type="caution">
    <text evidence="2">The sequence shown here is derived from an EMBL/GenBank/DDBJ whole genome shotgun (WGS) entry which is preliminary data.</text>
</comment>
<keyword evidence="1" id="KW-0732">Signal</keyword>
<feature type="chain" id="PRO_5041900264" evidence="1">
    <location>
        <begin position="21"/>
        <end position="176"/>
    </location>
</feature>
<reference evidence="2 3" key="1">
    <citation type="journal article" date="2023" name="IMA Fungus">
        <title>Comparative genomic study of the Penicillium genus elucidates a diverse pangenome and 15 lateral gene transfer events.</title>
        <authorList>
            <person name="Petersen C."/>
            <person name="Sorensen T."/>
            <person name="Nielsen M.R."/>
            <person name="Sondergaard T.E."/>
            <person name="Sorensen J.L."/>
            <person name="Fitzpatrick D.A."/>
            <person name="Frisvad J.C."/>
            <person name="Nielsen K.L."/>
        </authorList>
    </citation>
    <scope>NUCLEOTIDE SEQUENCE [LARGE SCALE GENOMIC DNA]</scope>
    <source>
        <strain evidence="2 3">IBT 35679</strain>
    </source>
</reference>
<dbReference type="EMBL" id="JAQIZZ010000002">
    <property type="protein sequence ID" value="KAJ5553463.1"/>
    <property type="molecule type" value="Genomic_DNA"/>
</dbReference>
<organism evidence="2 3">
    <name type="scientific">Penicillium frequentans</name>
    <dbReference type="NCBI Taxonomy" id="3151616"/>
    <lineage>
        <taxon>Eukaryota</taxon>
        <taxon>Fungi</taxon>
        <taxon>Dikarya</taxon>
        <taxon>Ascomycota</taxon>
        <taxon>Pezizomycotina</taxon>
        <taxon>Eurotiomycetes</taxon>
        <taxon>Eurotiomycetidae</taxon>
        <taxon>Eurotiales</taxon>
        <taxon>Aspergillaceae</taxon>
        <taxon>Penicillium</taxon>
    </lineage>
</organism>
<sequence length="176" mass="19085">MRWLPSILPLAFAAFGCVSAHPLNQRGMEYKIYAYGANIGGLEVYYSDGVAMISESTESDETSIYLTTSDSDVYTWVAHPDASAAWTTKLLYMANSGTNEVGFTSSDSTSGKLTDVWWTYGNYVMVNVESAIFYAEPVSGSSGVYTLSWSNVDQSGTEKVLVTLRTIAPSTDSVLS</sequence>
<evidence type="ECO:0000313" key="3">
    <source>
        <dbReference type="Proteomes" id="UP001220324"/>
    </source>
</evidence>
<dbReference type="Proteomes" id="UP001220324">
    <property type="component" value="Unassembled WGS sequence"/>
</dbReference>
<accession>A0AAD6D6E1</accession>
<feature type="signal peptide" evidence="1">
    <location>
        <begin position="1"/>
        <end position="20"/>
    </location>
</feature>
<dbReference type="PROSITE" id="PS51257">
    <property type="entry name" value="PROKAR_LIPOPROTEIN"/>
    <property type="match status" value="1"/>
</dbReference>
<name>A0AAD6D6E1_9EURO</name>
<dbReference type="AlphaFoldDB" id="A0AAD6D6E1"/>
<gene>
    <name evidence="2" type="ORF">N7494_002841</name>
</gene>
<protein>
    <submittedName>
        <fullName evidence="2">Uncharacterized protein</fullName>
    </submittedName>
</protein>
<proteinExistence type="predicted"/>